<feature type="transmembrane region" description="Helical" evidence="1">
    <location>
        <begin position="12"/>
        <end position="33"/>
    </location>
</feature>
<accession>A0A7S1X8Z1</accession>
<evidence type="ECO:0000256" key="1">
    <source>
        <dbReference type="SAM" id="Phobius"/>
    </source>
</evidence>
<sequence length="277" mass="31026">MNWKELMFRKGQVRVGVVGIVIASVLLNIIRLYEVVNSNTRCTKVFLDLGSNIGDAIEMFMYPEGLDGKPWGPQIANSPLVAAIQGHGWEAKDFCIFGFEGNPVHTKTLQSIVSRHRRNAKRLEVFTETLVSTEDGSATLYTDGNEEKAFWGASMLLGHRGVDQGKKGGVRVRSINFRNFIKRLVAEGTEGSRPPLIVIKMDIEGAEYQILPYLNETGSLCRDISFLFLEDHAWLFKDEEGERFRQYDGALRRLADNPGCRMKLFTGMATMNVKSGG</sequence>
<feature type="domain" description="Methyltransferase FkbM" evidence="2">
    <location>
        <begin position="124"/>
        <end position="244"/>
    </location>
</feature>
<organism evidence="3">
    <name type="scientific">Compsopogon caeruleus</name>
    <dbReference type="NCBI Taxonomy" id="31354"/>
    <lineage>
        <taxon>Eukaryota</taxon>
        <taxon>Rhodophyta</taxon>
        <taxon>Compsopogonophyceae</taxon>
        <taxon>Compsopogonales</taxon>
        <taxon>Compsopogonaceae</taxon>
        <taxon>Compsopogon</taxon>
    </lineage>
</organism>
<evidence type="ECO:0000313" key="3">
    <source>
        <dbReference type="EMBL" id="CAD9220215.1"/>
    </source>
</evidence>
<reference evidence="3" key="1">
    <citation type="submission" date="2021-01" db="EMBL/GenBank/DDBJ databases">
        <authorList>
            <person name="Corre E."/>
            <person name="Pelletier E."/>
            <person name="Niang G."/>
            <person name="Scheremetjew M."/>
            <person name="Finn R."/>
            <person name="Kale V."/>
            <person name="Holt S."/>
            <person name="Cochrane G."/>
            <person name="Meng A."/>
            <person name="Brown T."/>
            <person name="Cohen L."/>
        </authorList>
    </citation>
    <scope>NUCLEOTIDE SEQUENCE</scope>
    <source>
        <strain evidence="3">SAG 36.94</strain>
    </source>
</reference>
<keyword evidence="1" id="KW-0472">Membrane</keyword>
<dbReference type="Gene3D" id="3.40.50.150">
    <property type="entry name" value="Vaccinia Virus protein VP39"/>
    <property type="match status" value="1"/>
</dbReference>
<dbReference type="InterPro" id="IPR006342">
    <property type="entry name" value="FkbM_mtfrase"/>
</dbReference>
<dbReference type="InterPro" id="IPR029063">
    <property type="entry name" value="SAM-dependent_MTases_sf"/>
</dbReference>
<dbReference type="SUPFAM" id="SSF53335">
    <property type="entry name" value="S-adenosyl-L-methionine-dependent methyltransferases"/>
    <property type="match status" value="1"/>
</dbReference>
<gene>
    <name evidence="3" type="ORF">CCAE0312_LOCUS59</name>
</gene>
<dbReference type="EMBL" id="HBGH01000133">
    <property type="protein sequence ID" value="CAD9220215.1"/>
    <property type="molecule type" value="Transcribed_RNA"/>
</dbReference>
<keyword evidence="1" id="KW-0812">Transmembrane</keyword>
<keyword evidence="1" id="KW-1133">Transmembrane helix</keyword>
<dbReference type="Pfam" id="PF05050">
    <property type="entry name" value="Methyltransf_21"/>
    <property type="match status" value="1"/>
</dbReference>
<dbReference type="AlphaFoldDB" id="A0A7S1X8Z1"/>
<protein>
    <recommendedName>
        <fullName evidence="2">Methyltransferase FkbM domain-containing protein</fullName>
    </recommendedName>
</protein>
<evidence type="ECO:0000259" key="2">
    <source>
        <dbReference type="Pfam" id="PF05050"/>
    </source>
</evidence>
<proteinExistence type="predicted"/>
<name>A0A7S1X8Z1_9RHOD</name>